<accession>A0A1J4K6Q5</accession>
<organism evidence="1 2">
    <name type="scientific">Tritrichomonas foetus</name>
    <dbReference type="NCBI Taxonomy" id="1144522"/>
    <lineage>
        <taxon>Eukaryota</taxon>
        <taxon>Metamonada</taxon>
        <taxon>Parabasalia</taxon>
        <taxon>Tritrichomonadida</taxon>
        <taxon>Tritrichomonadidae</taxon>
        <taxon>Tritrichomonas</taxon>
    </lineage>
</organism>
<sequence length="162" mass="19054">MSHDLCCGKCNHLYVNFPKQTNYSMAYKINERGLSDVPKEGEFSPALKTMAIELMDKILEFRPISIIHSQLGGTPMNDIKENLFLNSYKTLSDWRNEFETILNKIDELNNPQLTDISAELKLIFDKRYHDLEVFSQYHFRDYYDNILREIADINDKYISQNS</sequence>
<dbReference type="EMBL" id="MLAK01000722">
    <property type="protein sequence ID" value="OHT06576.1"/>
    <property type="molecule type" value="Genomic_DNA"/>
</dbReference>
<comment type="caution">
    <text evidence="1">The sequence shown here is derived from an EMBL/GenBank/DDBJ whole genome shotgun (WGS) entry which is preliminary data.</text>
</comment>
<evidence type="ECO:0000313" key="1">
    <source>
        <dbReference type="EMBL" id="OHT06576.1"/>
    </source>
</evidence>
<dbReference type="GeneID" id="94839029"/>
<protein>
    <recommendedName>
        <fullName evidence="3">Bromo domain-containing protein</fullName>
    </recommendedName>
</protein>
<dbReference type="OrthoDB" id="10524769at2759"/>
<proteinExistence type="predicted"/>
<keyword evidence="2" id="KW-1185">Reference proteome</keyword>
<evidence type="ECO:0008006" key="3">
    <source>
        <dbReference type="Google" id="ProtNLM"/>
    </source>
</evidence>
<dbReference type="Proteomes" id="UP000179807">
    <property type="component" value="Unassembled WGS sequence"/>
</dbReference>
<dbReference type="VEuPathDB" id="TrichDB:TRFO_25396"/>
<reference evidence="1" key="1">
    <citation type="submission" date="2016-10" db="EMBL/GenBank/DDBJ databases">
        <authorList>
            <person name="Benchimol M."/>
            <person name="Almeida L.G."/>
            <person name="Vasconcelos A.T."/>
            <person name="Perreira-Neves A."/>
            <person name="Rosa I.A."/>
            <person name="Tasca T."/>
            <person name="Bogo M.R."/>
            <person name="de Souza W."/>
        </authorList>
    </citation>
    <scope>NUCLEOTIDE SEQUENCE [LARGE SCALE GENOMIC DNA]</scope>
    <source>
        <strain evidence="1">K</strain>
    </source>
</reference>
<gene>
    <name evidence="1" type="ORF">TRFO_25396</name>
</gene>
<evidence type="ECO:0000313" key="2">
    <source>
        <dbReference type="Proteomes" id="UP000179807"/>
    </source>
</evidence>
<dbReference type="AlphaFoldDB" id="A0A1J4K6Q5"/>
<dbReference type="RefSeq" id="XP_068359712.1">
    <property type="nucleotide sequence ID" value="XM_068504325.1"/>
</dbReference>
<name>A0A1J4K6Q5_9EUKA</name>